<comment type="similarity">
    <text evidence="4">Belongs to the cytochrome P450 family.</text>
</comment>
<evidence type="ECO:0000256" key="2">
    <source>
        <dbReference type="ARBA" id="ARBA00004174"/>
    </source>
</evidence>
<keyword evidence="12" id="KW-0472">Membrane</keyword>
<keyword evidence="9" id="KW-0560">Oxidoreductase</keyword>
<keyword evidence="6" id="KW-0479">Metal-binding</keyword>
<dbReference type="InterPro" id="IPR036396">
    <property type="entry name" value="Cyt_P450_sf"/>
</dbReference>
<dbReference type="EMBL" id="CAJPIZ010018715">
    <property type="protein sequence ID" value="CAG2116652.1"/>
    <property type="molecule type" value="Genomic_DNA"/>
</dbReference>
<dbReference type="GO" id="GO:0004497">
    <property type="term" value="F:monooxygenase activity"/>
    <property type="evidence" value="ECO:0007669"/>
    <property type="project" value="UniProtKB-KW"/>
</dbReference>
<evidence type="ECO:0000256" key="1">
    <source>
        <dbReference type="ARBA" id="ARBA00001971"/>
    </source>
</evidence>
<evidence type="ECO:0000256" key="4">
    <source>
        <dbReference type="ARBA" id="ARBA00010617"/>
    </source>
</evidence>
<gene>
    <name evidence="13" type="ORF">OSB1V03_LOCUS16611</name>
</gene>
<dbReference type="PRINTS" id="PR00385">
    <property type="entry name" value="P450"/>
</dbReference>
<keyword evidence="11" id="KW-0503">Monooxygenase</keyword>
<dbReference type="GO" id="GO:0005789">
    <property type="term" value="C:endoplasmic reticulum membrane"/>
    <property type="evidence" value="ECO:0007669"/>
    <property type="project" value="UniProtKB-SubCell"/>
</dbReference>
<dbReference type="AlphaFoldDB" id="A0A7R9L766"/>
<comment type="subcellular location">
    <subcellularLocation>
        <location evidence="3">Endoplasmic reticulum membrane</location>
        <topology evidence="3">Peripheral membrane protein</topology>
    </subcellularLocation>
    <subcellularLocation>
        <location evidence="2">Microsome membrane</location>
        <topology evidence="2">Peripheral membrane protein</topology>
    </subcellularLocation>
</comment>
<dbReference type="PANTHER" id="PTHR24292:SF54">
    <property type="entry name" value="CYP9F3-RELATED"/>
    <property type="match status" value="1"/>
</dbReference>
<evidence type="ECO:0000256" key="12">
    <source>
        <dbReference type="ARBA" id="ARBA00023136"/>
    </source>
</evidence>
<dbReference type="GO" id="GO:0020037">
    <property type="term" value="F:heme binding"/>
    <property type="evidence" value="ECO:0007669"/>
    <property type="project" value="InterPro"/>
</dbReference>
<feature type="non-terminal residue" evidence="13">
    <location>
        <position position="1"/>
    </location>
</feature>
<evidence type="ECO:0000256" key="8">
    <source>
        <dbReference type="ARBA" id="ARBA00022848"/>
    </source>
</evidence>
<keyword evidence="14" id="KW-1185">Reference proteome</keyword>
<comment type="cofactor">
    <cofactor evidence="1">
        <name>heme</name>
        <dbReference type="ChEBI" id="CHEBI:30413"/>
    </cofactor>
</comment>
<evidence type="ECO:0000313" key="13">
    <source>
        <dbReference type="EMBL" id="CAD7636355.1"/>
    </source>
</evidence>
<dbReference type="OrthoDB" id="6428965at2759"/>
<dbReference type="GO" id="GO:0016705">
    <property type="term" value="F:oxidoreductase activity, acting on paired donors, with incorporation or reduction of molecular oxygen"/>
    <property type="evidence" value="ECO:0007669"/>
    <property type="project" value="InterPro"/>
</dbReference>
<keyword evidence="10" id="KW-0408">Iron</keyword>
<evidence type="ECO:0000313" key="14">
    <source>
        <dbReference type="Proteomes" id="UP000759131"/>
    </source>
</evidence>
<evidence type="ECO:0000256" key="6">
    <source>
        <dbReference type="ARBA" id="ARBA00022723"/>
    </source>
</evidence>
<dbReference type="Pfam" id="PF00067">
    <property type="entry name" value="p450"/>
    <property type="match status" value="1"/>
</dbReference>
<evidence type="ECO:0000256" key="5">
    <source>
        <dbReference type="ARBA" id="ARBA00022617"/>
    </source>
</evidence>
<evidence type="ECO:0008006" key="15">
    <source>
        <dbReference type="Google" id="ProtNLM"/>
    </source>
</evidence>
<keyword evidence="5" id="KW-0349">Heme</keyword>
<accession>A0A7R9L766</accession>
<dbReference type="PANTHER" id="PTHR24292">
    <property type="entry name" value="CYTOCHROME P450"/>
    <property type="match status" value="1"/>
</dbReference>
<dbReference type="Proteomes" id="UP000759131">
    <property type="component" value="Unassembled WGS sequence"/>
</dbReference>
<evidence type="ECO:0000256" key="9">
    <source>
        <dbReference type="ARBA" id="ARBA00023002"/>
    </source>
</evidence>
<dbReference type="Gene3D" id="1.10.630.10">
    <property type="entry name" value="Cytochrome P450"/>
    <property type="match status" value="1"/>
</dbReference>
<evidence type="ECO:0000256" key="11">
    <source>
        <dbReference type="ARBA" id="ARBA00023033"/>
    </source>
</evidence>
<evidence type="ECO:0000256" key="3">
    <source>
        <dbReference type="ARBA" id="ARBA00004406"/>
    </source>
</evidence>
<dbReference type="PRINTS" id="PR00463">
    <property type="entry name" value="EP450I"/>
</dbReference>
<dbReference type="InterPro" id="IPR050476">
    <property type="entry name" value="Insect_CytP450_Detox"/>
</dbReference>
<dbReference type="EMBL" id="OC873290">
    <property type="protein sequence ID" value="CAD7636355.1"/>
    <property type="molecule type" value="Genomic_DNA"/>
</dbReference>
<keyword evidence="7" id="KW-0256">Endoplasmic reticulum</keyword>
<organism evidence="13">
    <name type="scientific">Medioppia subpectinata</name>
    <dbReference type="NCBI Taxonomy" id="1979941"/>
    <lineage>
        <taxon>Eukaryota</taxon>
        <taxon>Metazoa</taxon>
        <taxon>Ecdysozoa</taxon>
        <taxon>Arthropoda</taxon>
        <taxon>Chelicerata</taxon>
        <taxon>Arachnida</taxon>
        <taxon>Acari</taxon>
        <taxon>Acariformes</taxon>
        <taxon>Sarcoptiformes</taxon>
        <taxon>Oribatida</taxon>
        <taxon>Brachypylina</taxon>
        <taxon>Oppioidea</taxon>
        <taxon>Oppiidae</taxon>
        <taxon>Medioppia</taxon>
    </lineage>
</organism>
<protein>
    <recommendedName>
        <fullName evidence="15">Cytochrome P450</fullName>
    </recommendedName>
</protein>
<reference evidence="13" key="1">
    <citation type="submission" date="2020-11" db="EMBL/GenBank/DDBJ databases">
        <authorList>
            <person name="Tran Van P."/>
        </authorList>
    </citation>
    <scope>NUCLEOTIDE SEQUENCE</scope>
</reference>
<evidence type="ECO:0000256" key="7">
    <source>
        <dbReference type="ARBA" id="ARBA00022824"/>
    </source>
</evidence>
<proteinExistence type="inferred from homology"/>
<keyword evidence="8" id="KW-0492">Microsome</keyword>
<dbReference type="GO" id="GO:0005506">
    <property type="term" value="F:iron ion binding"/>
    <property type="evidence" value="ECO:0007669"/>
    <property type="project" value="InterPro"/>
</dbReference>
<sequence length="425" mass="48774">MGVKGPKPMVFFGTILKRFRNPVSLLDQSYVRKYGNVFGIFNGTDPVLFVADPALVKQVLVKDFQRFSDRRTLKTEHPLINKNLFNTEGETWKRLRTIMSGTFTSGKMRKMYPLVRQCIQEYLEHMEILAKRGEPIDAKALHQGFTMDVIARTAFGTETNSQKEPNSPFVRNAHDVFKFNPWKVIPAFIFPKWLNTALGIRTHLGESPNNWIFELSRHLLQKRRNGFKNNDFLQLLVEANAADINANHQKAAIDNESHHVNEGEDEKMAENSALSLDIADKMLTDDEIIAQSWLILTAGFETTATTLGYISYLMALYPSSQERIRAEVAEAVDADGEINYETLQRLPYLDACLTETLRLYPPVARLERVASEDIALGVDGVVVRKRQRVEIPVYAIHRSEKYYSQPNEFRPDRWLPENKHKLVPY</sequence>
<dbReference type="InterPro" id="IPR002401">
    <property type="entry name" value="Cyt_P450_E_grp-I"/>
</dbReference>
<name>A0A7R9L766_9ACAR</name>
<dbReference type="SUPFAM" id="SSF48264">
    <property type="entry name" value="Cytochrome P450"/>
    <property type="match status" value="1"/>
</dbReference>
<evidence type="ECO:0000256" key="10">
    <source>
        <dbReference type="ARBA" id="ARBA00023004"/>
    </source>
</evidence>
<dbReference type="InterPro" id="IPR001128">
    <property type="entry name" value="Cyt_P450"/>
</dbReference>